<dbReference type="EMBL" id="BMAW01058750">
    <property type="protein sequence ID" value="GFT17827.1"/>
    <property type="molecule type" value="Genomic_DNA"/>
</dbReference>
<proteinExistence type="predicted"/>
<keyword evidence="2" id="KW-1185">Reference proteome</keyword>
<comment type="caution">
    <text evidence="1">The sequence shown here is derived from an EMBL/GenBank/DDBJ whole genome shotgun (WGS) entry which is preliminary data.</text>
</comment>
<accession>A0A8X6NKM2</accession>
<protein>
    <submittedName>
        <fullName evidence="1">Uncharacterized protein</fullName>
    </submittedName>
</protein>
<organism evidence="1 2">
    <name type="scientific">Nephila pilipes</name>
    <name type="common">Giant wood spider</name>
    <name type="synonym">Nephila maculata</name>
    <dbReference type="NCBI Taxonomy" id="299642"/>
    <lineage>
        <taxon>Eukaryota</taxon>
        <taxon>Metazoa</taxon>
        <taxon>Ecdysozoa</taxon>
        <taxon>Arthropoda</taxon>
        <taxon>Chelicerata</taxon>
        <taxon>Arachnida</taxon>
        <taxon>Araneae</taxon>
        <taxon>Araneomorphae</taxon>
        <taxon>Entelegynae</taxon>
        <taxon>Araneoidea</taxon>
        <taxon>Nephilidae</taxon>
        <taxon>Nephila</taxon>
    </lineage>
</organism>
<name>A0A8X6NKM2_NEPPI</name>
<reference evidence="1" key="1">
    <citation type="submission" date="2020-08" db="EMBL/GenBank/DDBJ databases">
        <title>Multicomponent nature underlies the extraordinary mechanical properties of spider dragline silk.</title>
        <authorList>
            <person name="Kono N."/>
            <person name="Nakamura H."/>
            <person name="Mori M."/>
            <person name="Yoshida Y."/>
            <person name="Ohtoshi R."/>
            <person name="Malay A.D."/>
            <person name="Moran D.A.P."/>
            <person name="Tomita M."/>
            <person name="Numata K."/>
            <person name="Arakawa K."/>
        </authorList>
    </citation>
    <scope>NUCLEOTIDE SEQUENCE</scope>
</reference>
<sequence>MAFRWQHELQALFSRGKQTERVVWLLLINRLQLKLHRFATNRTLSARMRRRVEVQLSSKDLKKYKHERQTDRENFAMLASIAAGLNFWETCFVVGL</sequence>
<dbReference type="AlphaFoldDB" id="A0A8X6NKM2"/>
<dbReference type="Proteomes" id="UP000887013">
    <property type="component" value="Unassembled WGS sequence"/>
</dbReference>
<evidence type="ECO:0000313" key="1">
    <source>
        <dbReference type="EMBL" id="GFT17827.1"/>
    </source>
</evidence>
<gene>
    <name evidence="1" type="ORF">NPIL_150641</name>
</gene>
<evidence type="ECO:0000313" key="2">
    <source>
        <dbReference type="Proteomes" id="UP000887013"/>
    </source>
</evidence>